<comment type="subcellular location">
    <subcellularLocation>
        <location evidence="1 8">Secreted</location>
        <location evidence="1 8">Extracellular space</location>
        <location evidence="1 8">Apoplast</location>
    </subcellularLocation>
</comment>
<dbReference type="Gene3D" id="2.60.120.10">
    <property type="entry name" value="Jelly Rolls"/>
    <property type="match status" value="2"/>
</dbReference>
<evidence type="ECO:0000256" key="5">
    <source>
        <dbReference type="ARBA" id="ARBA00022723"/>
    </source>
</evidence>
<proteinExistence type="inferred from homology"/>
<feature type="domain" description="Cupin type-1" evidence="9">
    <location>
        <begin position="21"/>
        <end position="133"/>
    </location>
</feature>
<gene>
    <name evidence="10" type="ORF">F0562_009735</name>
</gene>
<dbReference type="SUPFAM" id="SSF51182">
    <property type="entry name" value="RmlC-like cupins"/>
    <property type="match status" value="1"/>
</dbReference>
<evidence type="ECO:0000256" key="7">
    <source>
        <dbReference type="PIRSR" id="PIRSR601929-2"/>
    </source>
</evidence>
<protein>
    <recommendedName>
        <fullName evidence="8">Germin-like protein</fullName>
    </recommendedName>
</protein>
<evidence type="ECO:0000256" key="3">
    <source>
        <dbReference type="ARBA" id="ARBA00022523"/>
    </source>
</evidence>
<keyword evidence="3 8" id="KW-0052">Apoplast</keyword>
<dbReference type="InterPro" id="IPR001929">
    <property type="entry name" value="Germin"/>
</dbReference>
<dbReference type="GO" id="GO:0048046">
    <property type="term" value="C:apoplast"/>
    <property type="evidence" value="ECO:0007669"/>
    <property type="project" value="UniProtKB-SubCell"/>
</dbReference>
<evidence type="ECO:0000256" key="8">
    <source>
        <dbReference type="RuleBase" id="RU366015"/>
    </source>
</evidence>
<organism evidence="10 11">
    <name type="scientific">Nyssa sinensis</name>
    <dbReference type="NCBI Taxonomy" id="561372"/>
    <lineage>
        <taxon>Eukaryota</taxon>
        <taxon>Viridiplantae</taxon>
        <taxon>Streptophyta</taxon>
        <taxon>Embryophyta</taxon>
        <taxon>Tracheophyta</taxon>
        <taxon>Spermatophyta</taxon>
        <taxon>Magnoliopsida</taxon>
        <taxon>eudicotyledons</taxon>
        <taxon>Gunneridae</taxon>
        <taxon>Pentapetalae</taxon>
        <taxon>asterids</taxon>
        <taxon>Cornales</taxon>
        <taxon>Nyssaceae</taxon>
        <taxon>Nyssa</taxon>
    </lineage>
</organism>
<dbReference type="PANTHER" id="PTHR31238">
    <property type="entry name" value="GERMIN-LIKE PROTEIN SUBFAMILY 3 MEMBER 3"/>
    <property type="match status" value="1"/>
</dbReference>
<comment type="similarity">
    <text evidence="2 8">Belongs to the germin family.</text>
</comment>
<dbReference type="SMART" id="SM00835">
    <property type="entry name" value="Cupin_1"/>
    <property type="match status" value="1"/>
</dbReference>
<evidence type="ECO:0000256" key="6">
    <source>
        <dbReference type="ARBA" id="ARBA00023211"/>
    </source>
</evidence>
<evidence type="ECO:0000313" key="11">
    <source>
        <dbReference type="Proteomes" id="UP000325577"/>
    </source>
</evidence>
<dbReference type="InterPro" id="IPR006045">
    <property type="entry name" value="Cupin_1"/>
</dbReference>
<name>A0A5J5A0Q9_9ASTE</name>
<dbReference type="AlphaFoldDB" id="A0A5J5A0Q9"/>
<keyword evidence="6 7" id="KW-0464">Manganese</keyword>
<dbReference type="InterPro" id="IPR011051">
    <property type="entry name" value="RmlC_Cupin_sf"/>
</dbReference>
<evidence type="ECO:0000256" key="4">
    <source>
        <dbReference type="ARBA" id="ARBA00022525"/>
    </source>
</evidence>
<dbReference type="GO" id="GO:0030145">
    <property type="term" value="F:manganese ion binding"/>
    <property type="evidence" value="ECO:0007669"/>
    <property type="project" value="UniProtKB-UniRule"/>
</dbReference>
<keyword evidence="11" id="KW-1185">Reference proteome</keyword>
<evidence type="ECO:0000313" key="10">
    <source>
        <dbReference type="EMBL" id="KAA8523312.1"/>
    </source>
</evidence>
<evidence type="ECO:0000256" key="2">
    <source>
        <dbReference type="ARBA" id="ARBA00007456"/>
    </source>
</evidence>
<dbReference type="OrthoDB" id="1921208at2759"/>
<evidence type="ECO:0000259" key="9">
    <source>
        <dbReference type="SMART" id="SM00835"/>
    </source>
</evidence>
<dbReference type="Pfam" id="PF00190">
    <property type="entry name" value="Cupin_1"/>
    <property type="match status" value="1"/>
</dbReference>
<dbReference type="InterPro" id="IPR014710">
    <property type="entry name" value="RmlC-like_jellyroll"/>
</dbReference>
<keyword evidence="5 7" id="KW-0479">Metal-binding</keyword>
<feature type="binding site" evidence="7">
    <location>
        <position position="84"/>
    </location>
    <ligand>
        <name>Mn(2+)</name>
        <dbReference type="ChEBI" id="CHEBI:29035"/>
    </ligand>
</feature>
<dbReference type="Proteomes" id="UP000325577">
    <property type="component" value="Linkage Group LG4"/>
</dbReference>
<reference evidence="10 11" key="1">
    <citation type="submission" date="2019-09" db="EMBL/GenBank/DDBJ databases">
        <title>A chromosome-level genome assembly of the Chinese tupelo Nyssa sinensis.</title>
        <authorList>
            <person name="Yang X."/>
            <person name="Kang M."/>
            <person name="Yang Y."/>
            <person name="Xiong H."/>
            <person name="Wang M."/>
            <person name="Zhang Z."/>
            <person name="Wang Z."/>
            <person name="Wu H."/>
            <person name="Ma T."/>
            <person name="Liu J."/>
            <person name="Xi Z."/>
        </authorList>
    </citation>
    <scope>NUCLEOTIDE SEQUENCE [LARGE SCALE GENOMIC DNA]</scope>
    <source>
        <strain evidence="10">J267</strain>
        <tissue evidence="10">Leaf</tissue>
    </source>
</reference>
<keyword evidence="4 8" id="KW-0964">Secreted</keyword>
<accession>A0A5J5A0Q9</accession>
<dbReference type="PRINTS" id="PR00325">
    <property type="entry name" value="GERMIN"/>
</dbReference>
<dbReference type="EMBL" id="CM018047">
    <property type="protein sequence ID" value="KAA8523312.1"/>
    <property type="molecule type" value="Genomic_DNA"/>
</dbReference>
<sequence>MDLQATLTTPAKVTVDDFVYSGLGIAGNTYNIVKAAVTQAFAAQFPGVNGLGISMAQLDLATNSVYLKTLKKGDIMVLPQGLLHFQVNSGSTTALTFVSLNSPSPCLQILDYAPFGNNLPSELVEVVTFLDDA</sequence>
<evidence type="ECO:0000256" key="1">
    <source>
        <dbReference type="ARBA" id="ARBA00004271"/>
    </source>
</evidence>